<evidence type="ECO:0000256" key="1">
    <source>
        <dbReference type="ARBA" id="ARBA00006133"/>
    </source>
</evidence>
<keyword evidence="2" id="KW-0175">Coiled coil</keyword>
<evidence type="ECO:0000313" key="4">
    <source>
        <dbReference type="EMBL" id="KAJ1980069.1"/>
    </source>
</evidence>
<dbReference type="EMBL" id="JANBQB010000186">
    <property type="protein sequence ID" value="KAJ1980069.1"/>
    <property type="molecule type" value="Genomic_DNA"/>
</dbReference>
<evidence type="ECO:0000313" key="5">
    <source>
        <dbReference type="Proteomes" id="UP001151582"/>
    </source>
</evidence>
<feature type="domain" description="Telomere length regulation protein conserved" evidence="3">
    <location>
        <begin position="623"/>
        <end position="729"/>
    </location>
</feature>
<feature type="coiled-coil region" evidence="2">
    <location>
        <begin position="740"/>
        <end position="767"/>
    </location>
</feature>
<dbReference type="AlphaFoldDB" id="A0A9W8B685"/>
<proteinExistence type="inferred from homology"/>
<sequence>MDSAQGLLSSCRQRVQGLQAQLTDSGLSYDALREGLRKTLAATGAIDEKAVHQEEALASETRDSTTDLASNVCIYLVRYHASVLQCLFRPAALTLVEEFSETDLEQFWYPCFGLASRQLVRIVQPESQDATLGFVLVESVMALARALSGRSLQFPNAASPHSLVRSAVHNLLVRAVKHVGIHHFYHSAEHYITIQHQAQQALASKHTTSVLTLWKVFLTHYIGLPDRVANWLAPEAIDLCLRPSEFYQNLAGQLMVWSALESRSSNNKWCTSVHVHCLCLTWAKLCDTKRLDALARALLSDLDAYYLTNRGPQIYQLVAYIFRLLTQVQGERLLRSLFTMAYHAYLKHTEVNLTRCILLIKHLLQTVLTPSMDATSDNTNDDLAAVGPAETAPRLLTFLIRDCIMGGAPKVELLKMWVSFVAELPWHTAALAKDQGSAIDQLFMTIVEEWSGPLFLSRTPTERIHSLTNAFLLTIARADGCDLRRLILSPAMMRGIQQFIECPTSDVRNWGLLVAECMSHRIDDAAQRLTFGLDPKDSTLQQLQALSQYRPAYTAVETQHLQPLDVVISPSQPVNPPTAVVSCDASVEPQLPAIVPLDSIPPKQPHPVVVNPKPNRGSVLPRPVYLRDCLAYLQAQQDAPRFELGLESAAECIKQADPLDLDHMADRLTRQLLTMQNEYNTAEFAPKRHRALTSLVIRCPRKVPRLLAEELFERHYNLDQRTAMLAAISGGIGHLSGLDYDQEQVRSAQAQHQLDQTQQQLAAMQIQHPLALVESSQSPHALGPGKVVRYSRRLELAKAQPASATSATSPSPRFLSLAGPMFFFPLLGGMYSRDSYYDLTREPLLFEHYLRTLNGIIYCAGNAPHIPKMAREYWDLLCPLLVRSPTTANGPKVACHPKSIGDTTRSPAVNVLETALFGIGILLRTLSPTTRTSILRPAEVEAVRLVTIGKLAA</sequence>
<dbReference type="Pfam" id="PF10193">
    <property type="entry name" value="Telomere_reg-2"/>
    <property type="match status" value="1"/>
</dbReference>
<protein>
    <submittedName>
        <fullName evidence="4">TEL2, telomere maintenance protein 2</fullName>
    </submittedName>
</protein>
<dbReference type="GO" id="GO:0005829">
    <property type="term" value="C:cytosol"/>
    <property type="evidence" value="ECO:0007669"/>
    <property type="project" value="TreeGrafter"/>
</dbReference>
<dbReference type="GO" id="GO:0051879">
    <property type="term" value="F:Hsp90 protein binding"/>
    <property type="evidence" value="ECO:0007669"/>
    <property type="project" value="TreeGrafter"/>
</dbReference>
<reference evidence="4" key="1">
    <citation type="submission" date="2022-07" db="EMBL/GenBank/DDBJ databases">
        <title>Phylogenomic reconstructions and comparative analyses of Kickxellomycotina fungi.</title>
        <authorList>
            <person name="Reynolds N.K."/>
            <person name="Stajich J.E."/>
            <person name="Barry K."/>
            <person name="Grigoriev I.V."/>
            <person name="Crous P."/>
            <person name="Smith M.E."/>
        </authorList>
    </citation>
    <scope>NUCLEOTIDE SEQUENCE</scope>
    <source>
        <strain evidence="4">RSA 567</strain>
    </source>
</reference>
<dbReference type="Gene3D" id="1.25.40.720">
    <property type="entry name" value="Telomere length regulation protein 2, C-terminal domain"/>
    <property type="match status" value="2"/>
</dbReference>
<gene>
    <name evidence="4" type="primary">TELO2</name>
    <name evidence="4" type="ORF">H4R34_002590</name>
</gene>
<dbReference type="PANTHER" id="PTHR15830:SF10">
    <property type="entry name" value="TELOMERE LENGTH REGULATION PROTEIN TEL2 HOMOLOG"/>
    <property type="match status" value="1"/>
</dbReference>
<dbReference type="InterPro" id="IPR019337">
    <property type="entry name" value="Telomere_length_regulation_dom"/>
</dbReference>
<comment type="similarity">
    <text evidence="1">Belongs to the TEL2 family.</text>
</comment>
<dbReference type="OrthoDB" id="10258062at2759"/>
<dbReference type="InterPro" id="IPR038528">
    <property type="entry name" value="TEL2_C_sf"/>
</dbReference>
<evidence type="ECO:0000256" key="2">
    <source>
        <dbReference type="SAM" id="Coils"/>
    </source>
</evidence>
<comment type="caution">
    <text evidence="4">The sequence shown here is derived from an EMBL/GenBank/DDBJ whole genome shotgun (WGS) entry which is preliminary data.</text>
</comment>
<dbReference type="InterPro" id="IPR051970">
    <property type="entry name" value="TEL2_Regulation"/>
</dbReference>
<dbReference type="PANTHER" id="PTHR15830">
    <property type="entry name" value="TELOMERE LENGTH REGULATION PROTEIN TEL2 FAMILY MEMBER"/>
    <property type="match status" value="1"/>
</dbReference>
<keyword evidence="5" id="KW-1185">Reference proteome</keyword>
<dbReference type="GO" id="GO:0051083">
    <property type="term" value="P:'de novo' cotranslational protein folding"/>
    <property type="evidence" value="ECO:0007669"/>
    <property type="project" value="TreeGrafter"/>
</dbReference>
<evidence type="ECO:0000259" key="3">
    <source>
        <dbReference type="Pfam" id="PF10193"/>
    </source>
</evidence>
<organism evidence="4 5">
    <name type="scientific">Dimargaris verticillata</name>
    <dbReference type="NCBI Taxonomy" id="2761393"/>
    <lineage>
        <taxon>Eukaryota</taxon>
        <taxon>Fungi</taxon>
        <taxon>Fungi incertae sedis</taxon>
        <taxon>Zoopagomycota</taxon>
        <taxon>Kickxellomycotina</taxon>
        <taxon>Dimargaritomycetes</taxon>
        <taxon>Dimargaritales</taxon>
        <taxon>Dimargaritaceae</taxon>
        <taxon>Dimargaris</taxon>
    </lineage>
</organism>
<accession>A0A9W8B685</accession>
<name>A0A9W8B685_9FUNG</name>
<dbReference type="Proteomes" id="UP001151582">
    <property type="component" value="Unassembled WGS sequence"/>
</dbReference>
<dbReference type="GO" id="GO:0042162">
    <property type="term" value="F:telomeric DNA binding"/>
    <property type="evidence" value="ECO:0007669"/>
    <property type="project" value="TreeGrafter"/>
</dbReference>